<sequence length="210" mass="24709">MKKNTIKEIAFFNILKTLIPPTSKFTNYKLNYTDLADKINMDKQIIRSAILNLANDHFIDILNDTNDEIDINFNRTYEKLLEVFSIEDIDHLLEKMQEFLQLHPNYFNIFEADDSITLYAKQVKERIGKYGIDANINDIIENGVKYYFSKKENLITIKKSIFNICEKAESEDDFEALEAILFCQLNFPIEQNPFYVTLFLSKIYIQMGKI</sequence>
<evidence type="ECO:0000313" key="2">
    <source>
        <dbReference type="Proteomes" id="UP000294678"/>
    </source>
</evidence>
<dbReference type="AlphaFoldDB" id="A0AA46DXF3"/>
<evidence type="ECO:0000313" key="1">
    <source>
        <dbReference type="EMBL" id="TDT67338.1"/>
    </source>
</evidence>
<accession>A0AA46DXF3</accession>
<proteinExistence type="predicted"/>
<dbReference type="EMBL" id="SOBG01000011">
    <property type="protein sequence ID" value="TDT67338.1"/>
    <property type="molecule type" value="Genomic_DNA"/>
</dbReference>
<dbReference type="Proteomes" id="UP000294678">
    <property type="component" value="Unassembled WGS sequence"/>
</dbReference>
<keyword evidence="2" id="KW-1185">Reference proteome</keyword>
<protein>
    <submittedName>
        <fullName evidence="1">Uncharacterized protein</fullName>
    </submittedName>
</protein>
<name>A0AA46DXF3_9FUSO</name>
<organism evidence="1 2">
    <name type="scientific">Hypnocyclicus thermotrophus</name>
    <dbReference type="NCBI Taxonomy" id="1627895"/>
    <lineage>
        <taxon>Bacteria</taxon>
        <taxon>Fusobacteriati</taxon>
        <taxon>Fusobacteriota</taxon>
        <taxon>Fusobacteriia</taxon>
        <taxon>Fusobacteriales</taxon>
        <taxon>Fusobacteriaceae</taxon>
        <taxon>Hypnocyclicus</taxon>
    </lineage>
</organism>
<reference evidence="1 2" key="1">
    <citation type="submission" date="2019-03" db="EMBL/GenBank/DDBJ databases">
        <title>Genomic Encyclopedia of Type Strains, Phase IV (KMG-IV): sequencing the most valuable type-strain genomes for metagenomic binning, comparative biology and taxonomic classification.</title>
        <authorList>
            <person name="Goeker M."/>
        </authorList>
    </citation>
    <scope>NUCLEOTIDE SEQUENCE [LARGE SCALE GENOMIC DNA]</scope>
    <source>
        <strain evidence="1 2">DSM 100055</strain>
    </source>
</reference>
<dbReference type="RefSeq" id="WP_134113867.1">
    <property type="nucleotide sequence ID" value="NZ_SOBG01000011.1"/>
</dbReference>
<comment type="caution">
    <text evidence="1">The sequence shown here is derived from an EMBL/GenBank/DDBJ whole genome shotgun (WGS) entry which is preliminary data.</text>
</comment>
<gene>
    <name evidence="1" type="ORF">EV215_2016</name>
</gene>